<dbReference type="GO" id="GO:0006085">
    <property type="term" value="P:acetyl-CoA biosynthetic process"/>
    <property type="evidence" value="ECO:0007669"/>
    <property type="project" value="UniProtKB-UniRule"/>
</dbReference>
<evidence type="ECO:0000256" key="7">
    <source>
        <dbReference type="ARBA" id="ARBA00022842"/>
    </source>
</evidence>
<dbReference type="KEGG" id="rsa:RSal33209_2670"/>
<feature type="binding site" evidence="8">
    <location>
        <begin position="261"/>
        <end position="265"/>
    </location>
    <ligand>
        <name>ATP</name>
        <dbReference type="ChEBI" id="CHEBI:30616"/>
    </ligand>
</feature>
<dbReference type="Proteomes" id="UP000002007">
    <property type="component" value="Chromosome"/>
</dbReference>
<dbReference type="eggNOG" id="COG0857">
    <property type="taxonomic scope" value="Bacteria"/>
</dbReference>
<evidence type="ECO:0000313" key="10">
    <source>
        <dbReference type="EMBL" id="ABY24395.1"/>
    </source>
</evidence>
<evidence type="ECO:0000256" key="9">
    <source>
        <dbReference type="RuleBase" id="RU003835"/>
    </source>
</evidence>
<comment type="subunit">
    <text evidence="8">Homodimer.</text>
</comment>
<dbReference type="HOGENOM" id="CLU_020352_0_1_11"/>
<name>A9WRW3_RENSM</name>
<keyword evidence="11" id="KW-1185">Reference proteome</keyword>
<dbReference type="Pfam" id="PF13500">
    <property type="entry name" value="AAA_26"/>
    <property type="match status" value="1"/>
</dbReference>
<dbReference type="RefSeq" id="WP_012246050.1">
    <property type="nucleotide sequence ID" value="NC_010168.1"/>
</dbReference>
<dbReference type="GO" id="GO:0000287">
    <property type="term" value="F:magnesium ion binding"/>
    <property type="evidence" value="ECO:0007669"/>
    <property type="project" value="UniProtKB-UniRule"/>
</dbReference>
<evidence type="ECO:0000256" key="1">
    <source>
        <dbReference type="ARBA" id="ARBA00022490"/>
    </source>
</evidence>
<dbReference type="Gene3D" id="3.30.420.40">
    <property type="match status" value="2"/>
</dbReference>
<keyword evidence="4 8" id="KW-0547">Nucleotide-binding</keyword>
<dbReference type="PANTHER" id="PTHR21060">
    <property type="entry name" value="ACETATE KINASE"/>
    <property type="match status" value="1"/>
</dbReference>
<comment type="caution">
    <text evidence="8">Lacks conserved residue(s) required for the propagation of feature annotation.</text>
</comment>
<dbReference type="InterPro" id="IPR043129">
    <property type="entry name" value="ATPase_NBD"/>
</dbReference>
<accession>A9WRW3</accession>
<keyword evidence="2 8" id="KW-0808">Transferase</keyword>
<dbReference type="SUPFAM" id="SSF53067">
    <property type="entry name" value="Actin-like ATPase domain"/>
    <property type="match status" value="2"/>
</dbReference>
<feature type="active site" description="Proton donor/acceptor" evidence="8">
    <location>
        <position position="201"/>
    </location>
</feature>
<evidence type="ECO:0000256" key="8">
    <source>
        <dbReference type="HAMAP-Rule" id="MF_00020"/>
    </source>
</evidence>
<reference evidence="11" key="1">
    <citation type="journal article" date="2008" name="J. Bacteriol.">
        <title>Genome sequence of the fish pathogen Renibacterium salmoninarum suggests reductive evolution away from an environmental Arthrobacter ancestor.</title>
        <authorList>
            <person name="Wiens G.D."/>
            <person name="Rockey D.D."/>
            <person name="Wu Z."/>
            <person name="Chang J."/>
            <person name="Levy R."/>
            <person name="Crane S."/>
            <person name="Chen D.S."/>
            <person name="Capri G.R."/>
            <person name="Burnett J.R."/>
            <person name="Sudheesh P.S."/>
            <person name="Schipma M.J."/>
            <person name="Burd H."/>
            <person name="Bhattacharyya A."/>
            <person name="Rhodes L.D."/>
            <person name="Kaul R."/>
            <person name="Strom M.S."/>
        </authorList>
    </citation>
    <scope>NUCLEOTIDE SEQUENCE [LARGE SCALE GENOMIC DNA]</scope>
    <source>
        <strain evidence="11">ATCC 33209 / DSM 20767 / JCM 11484 / NBRC 15589 / NCIMB 2235</strain>
    </source>
</reference>
<feature type="binding site" evidence="8">
    <location>
        <position position="436"/>
    </location>
    <ligand>
        <name>Mg(2+)</name>
        <dbReference type="ChEBI" id="CHEBI:18420"/>
    </ligand>
</feature>
<dbReference type="EMBL" id="CP000910">
    <property type="protein sequence ID" value="ABY24395.1"/>
    <property type="molecule type" value="Genomic_DNA"/>
</dbReference>
<evidence type="ECO:0000256" key="3">
    <source>
        <dbReference type="ARBA" id="ARBA00022723"/>
    </source>
</evidence>
<feature type="binding site" evidence="8">
    <location>
        <position position="144"/>
    </location>
    <ligand>
        <name>substrate</name>
    </ligand>
</feature>
<protein>
    <recommendedName>
        <fullName evidence="8">Acetate kinase</fullName>
        <ecNumber evidence="8">2.7.2.1</ecNumber>
    </recommendedName>
    <alternativeName>
        <fullName evidence="8">Acetokinase</fullName>
    </alternativeName>
</protein>
<dbReference type="EC" id="2.7.2.1" evidence="8"/>
<comment type="similarity">
    <text evidence="8 9">Belongs to the acetokinase family.</text>
</comment>
<dbReference type="HAMAP" id="MF_00020">
    <property type="entry name" value="Acetate_kinase"/>
    <property type="match status" value="1"/>
</dbReference>
<keyword evidence="6 8" id="KW-0067">ATP-binding</keyword>
<proteinExistence type="inferred from homology"/>
<comment type="function">
    <text evidence="8">Catalyzes the formation of acetyl phosphate from acetate and ATP. Can also catalyze the reverse reaction.</text>
</comment>
<keyword evidence="3 8" id="KW-0479">Metal-binding</keyword>
<feature type="binding site" evidence="8">
    <location>
        <begin position="334"/>
        <end position="336"/>
    </location>
    <ligand>
        <name>ATP</name>
        <dbReference type="ChEBI" id="CHEBI:30616"/>
    </ligand>
</feature>
<dbReference type="PANTHER" id="PTHR21060:SF21">
    <property type="entry name" value="ACETATE KINASE"/>
    <property type="match status" value="1"/>
</dbReference>
<dbReference type="NCBIfam" id="TIGR00016">
    <property type="entry name" value="ackA"/>
    <property type="match status" value="1"/>
</dbReference>
<dbReference type="InterPro" id="IPR004372">
    <property type="entry name" value="Ac/propionate_kinase"/>
</dbReference>
<feature type="site" description="Transition state stabilizer" evidence="8">
    <location>
        <position position="294"/>
    </location>
</feature>
<evidence type="ECO:0000256" key="2">
    <source>
        <dbReference type="ARBA" id="ARBA00022679"/>
    </source>
</evidence>
<comment type="cofactor">
    <cofactor evidence="8">
        <name>Mg(2+)</name>
        <dbReference type="ChEBI" id="CHEBI:18420"/>
    </cofactor>
    <cofactor evidence="8">
        <name>Mn(2+)</name>
        <dbReference type="ChEBI" id="CHEBI:29035"/>
    </cofactor>
    <text evidence="8">Mg(2+). Can also accept Mn(2+).</text>
</comment>
<feature type="site" description="Transition state stabilizer" evidence="8">
    <location>
        <position position="233"/>
    </location>
</feature>
<dbReference type="InterPro" id="IPR027417">
    <property type="entry name" value="P-loop_NTPase"/>
</dbReference>
<gene>
    <name evidence="8" type="primary">ackA</name>
    <name evidence="10" type="ordered locus">RSal33209_2670</name>
</gene>
<organism evidence="10 11">
    <name type="scientific">Renibacterium salmoninarum (strain ATCC 33209 / DSM 20767 / JCM 11484 / NBRC 15589 / NCIMB 2235)</name>
    <dbReference type="NCBI Taxonomy" id="288705"/>
    <lineage>
        <taxon>Bacteria</taxon>
        <taxon>Bacillati</taxon>
        <taxon>Actinomycetota</taxon>
        <taxon>Actinomycetes</taxon>
        <taxon>Micrococcales</taxon>
        <taxon>Micrococcaceae</taxon>
        <taxon>Renibacterium</taxon>
    </lineage>
</organism>
<dbReference type="STRING" id="288705.RSal33209_2670"/>
<dbReference type="GO" id="GO:0005524">
    <property type="term" value="F:ATP binding"/>
    <property type="evidence" value="ECO:0007669"/>
    <property type="project" value="UniProtKB-KW"/>
</dbReference>
<keyword evidence="7 8" id="KW-0460">Magnesium</keyword>
<evidence type="ECO:0000256" key="5">
    <source>
        <dbReference type="ARBA" id="ARBA00022777"/>
    </source>
</evidence>
<keyword evidence="5 8" id="KW-0418">Kinase</keyword>
<evidence type="ECO:0000256" key="6">
    <source>
        <dbReference type="ARBA" id="ARBA00022840"/>
    </source>
</evidence>
<dbReference type="PRINTS" id="PR00471">
    <property type="entry name" value="ACETATEKNASE"/>
</dbReference>
<dbReference type="CDD" id="cd24010">
    <property type="entry name" value="ASKHA_NBD_AcK_PK"/>
    <property type="match status" value="1"/>
</dbReference>
<evidence type="ECO:0000256" key="4">
    <source>
        <dbReference type="ARBA" id="ARBA00022741"/>
    </source>
</evidence>
<comment type="catalytic activity">
    <reaction evidence="8">
        <text>acetate + ATP = acetyl phosphate + ADP</text>
        <dbReference type="Rhea" id="RHEA:11352"/>
        <dbReference type="ChEBI" id="CHEBI:22191"/>
        <dbReference type="ChEBI" id="CHEBI:30089"/>
        <dbReference type="ChEBI" id="CHEBI:30616"/>
        <dbReference type="ChEBI" id="CHEBI:456216"/>
        <dbReference type="EC" id="2.7.2.1"/>
    </reaction>
</comment>
<dbReference type="GO" id="GO:0008776">
    <property type="term" value="F:acetate kinase activity"/>
    <property type="evidence" value="ECO:0007669"/>
    <property type="project" value="UniProtKB-UniRule"/>
</dbReference>
<comment type="subcellular location">
    <subcellularLocation>
        <location evidence="8">Cytoplasm</location>
    </subcellularLocation>
</comment>
<dbReference type="Pfam" id="PF00871">
    <property type="entry name" value="Acetate_kinase"/>
    <property type="match status" value="1"/>
</dbReference>
<evidence type="ECO:0000313" key="11">
    <source>
        <dbReference type="Proteomes" id="UP000002007"/>
    </source>
</evidence>
<dbReference type="SMR" id="A9WRW3"/>
<dbReference type="eggNOG" id="COG0282">
    <property type="taxonomic scope" value="Bacteria"/>
</dbReference>
<keyword evidence="1 8" id="KW-0963">Cytoplasm</keyword>
<dbReference type="InterPro" id="IPR000890">
    <property type="entry name" value="Aliphatic_acid_kin_short-chain"/>
</dbReference>
<sequence>MTQGIYVSATMPGSGKSLITLGLADAMHRRADRIGFFRPIVAEEDTANDPMVAMMARTFDLSPNACRGGITAKEARSLLAAGQREEIDARCVAIYSEIASEAGEVLLEGLIEKIGQSEVADHAEALELVATEIGQLRIDAVGHRVVHGGERFSAPVLIDNEITRAIERLNPLAPLHNPANVLGIRAIAAKWPDLPQVAVFDTAFHRSLPEEAWRYTLTDELYRKHGIRRYGFHGTSHEYVSRHAARFLQIAPEKFDGVIAHLGNGASITAVKAGKSIDTSMGFTPLEGLVMGARSGDLDPSILVYLARQGYDADALDTMLNRESGLLALAGDNDMRSVVELAESGDAGAKMALAVTSYRLAKYVGAYHVAVDGAKALVFTAGIGQNSSRFRELVVARLGALGIVLDAGANAVRSEEARLISAVDSKIPVLVVPTDEERAIAEATAAAAG</sequence>
<dbReference type="GO" id="GO:0006083">
    <property type="term" value="P:acetate metabolic process"/>
    <property type="evidence" value="ECO:0007669"/>
    <property type="project" value="TreeGrafter"/>
</dbReference>
<dbReference type="UniPathway" id="UPA00340">
    <property type="reaction ID" value="UER00458"/>
</dbReference>
<comment type="pathway">
    <text evidence="8">Metabolic intermediate biosynthesis; acetyl-CoA biosynthesis; acetyl-CoA from acetate: step 1/2.</text>
</comment>
<dbReference type="GO" id="GO:0005829">
    <property type="term" value="C:cytosol"/>
    <property type="evidence" value="ECO:0007669"/>
    <property type="project" value="TreeGrafter"/>
</dbReference>
<dbReference type="AlphaFoldDB" id="A9WRW3"/>
<dbReference type="SUPFAM" id="SSF52540">
    <property type="entry name" value="P-loop containing nucleoside triphosphate hydrolases"/>
    <property type="match status" value="1"/>
</dbReference>